<feature type="compositionally biased region" description="Low complexity" evidence="1">
    <location>
        <begin position="8"/>
        <end position="24"/>
    </location>
</feature>
<organism evidence="2 3">
    <name type="scientific">Dendrothele bispora (strain CBS 962.96)</name>
    <dbReference type="NCBI Taxonomy" id="1314807"/>
    <lineage>
        <taxon>Eukaryota</taxon>
        <taxon>Fungi</taxon>
        <taxon>Dikarya</taxon>
        <taxon>Basidiomycota</taxon>
        <taxon>Agaricomycotina</taxon>
        <taxon>Agaricomycetes</taxon>
        <taxon>Agaricomycetidae</taxon>
        <taxon>Agaricales</taxon>
        <taxon>Agaricales incertae sedis</taxon>
        <taxon>Dendrothele</taxon>
    </lineage>
</organism>
<feature type="compositionally biased region" description="Low complexity" evidence="1">
    <location>
        <begin position="398"/>
        <end position="427"/>
    </location>
</feature>
<evidence type="ECO:0000313" key="3">
    <source>
        <dbReference type="Proteomes" id="UP000297245"/>
    </source>
</evidence>
<evidence type="ECO:0000256" key="1">
    <source>
        <dbReference type="SAM" id="MobiDB-lite"/>
    </source>
</evidence>
<feature type="compositionally biased region" description="Low complexity" evidence="1">
    <location>
        <begin position="233"/>
        <end position="259"/>
    </location>
</feature>
<keyword evidence="3" id="KW-1185">Reference proteome</keyword>
<feature type="compositionally biased region" description="Low complexity" evidence="1">
    <location>
        <begin position="184"/>
        <end position="198"/>
    </location>
</feature>
<reference evidence="2 3" key="1">
    <citation type="journal article" date="2019" name="Nat. Ecol. Evol.">
        <title>Megaphylogeny resolves global patterns of mushroom evolution.</title>
        <authorList>
            <person name="Varga T."/>
            <person name="Krizsan K."/>
            <person name="Foldi C."/>
            <person name="Dima B."/>
            <person name="Sanchez-Garcia M."/>
            <person name="Sanchez-Ramirez S."/>
            <person name="Szollosi G.J."/>
            <person name="Szarkandi J.G."/>
            <person name="Papp V."/>
            <person name="Albert L."/>
            <person name="Andreopoulos W."/>
            <person name="Angelini C."/>
            <person name="Antonin V."/>
            <person name="Barry K.W."/>
            <person name="Bougher N.L."/>
            <person name="Buchanan P."/>
            <person name="Buyck B."/>
            <person name="Bense V."/>
            <person name="Catcheside P."/>
            <person name="Chovatia M."/>
            <person name="Cooper J."/>
            <person name="Damon W."/>
            <person name="Desjardin D."/>
            <person name="Finy P."/>
            <person name="Geml J."/>
            <person name="Haridas S."/>
            <person name="Hughes K."/>
            <person name="Justo A."/>
            <person name="Karasinski D."/>
            <person name="Kautmanova I."/>
            <person name="Kiss B."/>
            <person name="Kocsube S."/>
            <person name="Kotiranta H."/>
            <person name="LaButti K.M."/>
            <person name="Lechner B.E."/>
            <person name="Liimatainen K."/>
            <person name="Lipzen A."/>
            <person name="Lukacs Z."/>
            <person name="Mihaltcheva S."/>
            <person name="Morgado L.N."/>
            <person name="Niskanen T."/>
            <person name="Noordeloos M.E."/>
            <person name="Ohm R.A."/>
            <person name="Ortiz-Santana B."/>
            <person name="Ovrebo C."/>
            <person name="Racz N."/>
            <person name="Riley R."/>
            <person name="Savchenko A."/>
            <person name="Shiryaev A."/>
            <person name="Soop K."/>
            <person name="Spirin V."/>
            <person name="Szebenyi C."/>
            <person name="Tomsovsky M."/>
            <person name="Tulloss R.E."/>
            <person name="Uehling J."/>
            <person name="Grigoriev I.V."/>
            <person name="Vagvolgyi C."/>
            <person name="Papp T."/>
            <person name="Martin F.M."/>
            <person name="Miettinen O."/>
            <person name="Hibbett D.S."/>
            <person name="Nagy L.G."/>
        </authorList>
    </citation>
    <scope>NUCLEOTIDE SEQUENCE [LARGE SCALE GENOMIC DNA]</scope>
    <source>
        <strain evidence="2 3">CBS 962.96</strain>
    </source>
</reference>
<proteinExistence type="predicted"/>
<dbReference type="AlphaFoldDB" id="A0A4S8LE76"/>
<name>A0A4S8LE76_DENBC</name>
<feature type="compositionally biased region" description="Polar residues" evidence="1">
    <location>
        <begin position="741"/>
        <end position="751"/>
    </location>
</feature>
<dbReference type="EMBL" id="ML179457">
    <property type="protein sequence ID" value="THU87276.1"/>
    <property type="molecule type" value="Genomic_DNA"/>
</dbReference>
<feature type="compositionally biased region" description="Polar residues" evidence="1">
    <location>
        <begin position="515"/>
        <end position="533"/>
    </location>
</feature>
<feature type="compositionally biased region" description="Acidic residues" evidence="1">
    <location>
        <begin position="709"/>
        <end position="722"/>
    </location>
</feature>
<gene>
    <name evidence="2" type="ORF">K435DRAFT_867431</name>
</gene>
<feature type="compositionally biased region" description="Polar residues" evidence="1">
    <location>
        <begin position="483"/>
        <end position="496"/>
    </location>
</feature>
<feature type="compositionally biased region" description="Low complexity" evidence="1">
    <location>
        <begin position="42"/>
        <end position="61"/>
    </location>
</feature>
<feature type="compositionally biased region" description="Basic and acidic residues" evidence="1">
    <location>
        <begin position="320"/>
        <end position="332"/>
    </location>
</feature>
<feature type="compositionally biased region" description="Low complexity" evidence="1">
    <location>
        <begin position="435"/>
        <end position="456"/>
    </location>
</feature>
<feature type="region of interest" description="Disordered" evidence="1">
    <location>
        <begin position="1"/>
        <end position="113"/>
    </location>
</feature>
<feature type="compositionally biased region" description="Low complexity" evidence="1">
    <location>
        <begin position="80"/>
        <end position="89"/>
    </location>
</feature>
<protein>
    <submittedName>
        <fullName evidence="2">Uncharacterized protein</fullName>
    </submittedName>
</protein>
<dbReference type="Proteomes" id="UP000297245">
    <property type="component" value="Unassembled WGS sequence"/>
</dbReference>
<feature type="compositionally biased region" description="Acidic residues" evidence="1">
    <location>
        <begin position="470"/>
        <end position="479"/>
    </location>
</feature>
<feature type="compositionally biased region" description="Basic and acidic residues" evidence="1">
    <location>
        <begin position="655"/>
        <end position="682"/>
    </location>
</feature>
<accession>A0A4S8LE76</accession>
<feature type="compositionally biased region" description="Basic and acidic residues" evidence="1">
    <location>
        <begin position="723"/>
        <end position="740"/>
    </location>
</feature>
<feature type="compositionally biased region" description="Polar residues" evidence="1">
    <location>
        <begin position="212"/>
        <end position="222"/>
    </location>
</feature>
<feature type="region of interest" description="Disordered" evidence="1">
    <location>
        <begin position="137"/>
        <end position="755"/>
    </location>
</feature>
<evidence type="ECO:0000313" key="2">
    <source>
        <dbReference type="EMBL" id="THU87276.1"/>
    </source>
</evidence>
<feature type="compositionally biased region" description="Low complexity" evidence="1">
    <location>
        <begin position="333"/>
        <end position="376"/>
    </location>
</feature>
<feature type="compositionally biased region" description="Acidic residues" evidence="1">
    <location>
        <begin position="594"/>
        <end position="608"/>
    </location>
</feature>
<feature type="compositionally biased region" description="Low complexity" evidence="1">
    <location>
        <begin position="153"/>
        <end position="164"/>
    </location>
</feature>
<sequence>MGSQVEGPTSTPTSTAAASTVTASRRGQDELSRKRKRPTTIAGSDPRSGSGSASRSTASMRNAGMVVDPDWDEVDTDMSTTMNLQTLTNLPPPPVSSSSSHHRTSDPGQTTHLVEQLREDNLAKDEEIKKLKELIKKIKDKSRSKSKPKSKADNSNASARSSSPQVGERLTPPLTPLLDSVVPLALSSGSAETASTEAVGPGDTPSRRPASAESTSVSTSKAMKTPIVEKTTSKPGSKSKPDKSTAIPSTPTSTSASASEELNTTPRLDLSRFETIPVPSLRNLSVGTAPGSTGRKPGSVSGQRKQKGETKCGTPNAPPVRDELGKTKDAEGASKSSTTAKTAAASTSPAKPKATLLFEPSISSSSTKSAALLFSTPSGTSGIEFEKPTTMNLPAPRPTTKSAPSSASPSKTKSLPRLSTSDSTSPSVPGPVPGMTPNASKAPSSNPASTSASVPSLSYPSPTTPVTAAIDDDDDDIDDIPLSSFSRKNLGSGTFQKSKKPTSSTSLPNPLPAVQPQSQSNSRPTSGLTNPSPRQGKFNDVKVKIEDDEVSVLRGDALKAKNTGRTSGTGVYIDLTIDSDEECEVSGKGGEGTKDEEEEEEEEEDERDELLPSEPPESEPDDELRKGGDGEPESMNVDGVECAGSGGGSSGAEIGDLRSREAVEKEEASSLKYPPEVKREQASPRAVRVKSEPRQPEVSFAPTATTSGNDDDDDDIMEIDEEEFRRGSMKVSERESERDTGVSTSSGQAQDQVPLPPSFEFALTDVMLPTPFPVLNNGDGGLEHEGYRKEWEERRVEYVERCDEELRANGYDLRVKHLQVAVYPVGDEWDETSESAELVARDGQGAHRHKMLCILCLDLEQGTSFDQACTPLDIARHAESEHPQFCERILKASDEEIANTMEQR</sequence>